<dbReference type="RefSeq" id="WP_267186557.1">
    <property type="nucleotide sequence ID" value="NZ_JAPMKV010000003.1"/>
</dbReference>
<proteinExistence type="predicted"/>
<dbReference type="EMBL" id="JAPMKV010000003">
    <property type="protein sequence ID" value="MCX7444953.1"/>
    <property type="molecule type" value="Genomic_DNA"/>
</dbReference>
<organism evidence="1 2">
    <name type="scientific">Corynebacterium pygosceleis</name>
    <dbReference type="NCBI Taxonomy" id="2800406"/>
    <lineage>
        <taxon>Bacteria</taxon>
        <taxon>Bacillati</taxon>
        <taxon>Actinomycetota</taxon>
        <taxon>Actinomycetes</taxon>
        <taxon>Mycobacteriales</taxon>
        <taxon>Corynebacteriaceae</taxon>
        <taxon>Corynebacterium</taxon>
    </lineage>
</organism>
<dbReference type="Proteomes" id="UP001081709">
    <property type="component" value="Unassembled WGS sequence"/>
</dbReference>
<comment type="caution">
    <text evidence="1">The sequence shown here is derived from an EMBL/GenBank/DDBJ whole genome shotgun (WGS) entry which is preliminary data.</text>
</comment>
<protein>
    <recommendedName>
        <fullName evidence="3">YbjN domain-containing protein</fullName>
    </recommendedName>
</protein>
<sequence length="146" mass="15387">MTSEPVSPDRSTLHARLLALGLESGTRDGELIVTVENLTFWFRTGTDSSLTVTTAHPRVLGGENEITAGEILASALNTVSGNGRVVLLPDVGLLTISFDLDGTAQATAGALDEFILSSLSRGVVTEARIREELDPLILRVAELTGS</sequence>
<evidence type="ECO:0000313" key="2">
    <source>
        <dbReference type="Proteomes" id="UP001081709"/>
    </source>
</evidence>
<gene>
    <name evidence="1" type="ORF">OS125_06790</name>
</gene>
<accession>A0ABT3WT65</accession>
<reference evidence="1" key="1">
    <citation type="submission" date="2022-11" db="EMBL/GenBank/DDBJ databases">
        <title>Corynebacterium sp. isolated from Penguins.</title>
        <authorList>
            <person name="Sedlar K."/>
            <person name="Svec P."/>
        </authorList>
    </citation>
    <scope>NUCLEOTIDE SEQUENCE</scope>
    <source>
        <strain evidence="1">P7003</strain>
    </source>
</reference>
<name>A0ABT3WT65_9CORY</name>
<evidence type="ECO:0000313" key="1">
    <source>
        <dbReference type="EMBL" id="MCX7444953.1"/>
    </source>
</evidence>
<keyword evidence="2" id="KW-1185">Reference proteome</keyword>
<evidence type="ECO:0008006" key="3">
    <source>
        <dbReference type="Google" id="ProtNLM"/>
    </source>
</evidence>